<name>A0ABN0ABT3_CORAM</name>
<evidence type="ECO:0000259" key="3">
    <source>
        <dbReference type="PROSITE" id="PS50975"/>
    </source>
</evidence>
<dbReference type="InterPro" id="IPR011761">
    <property type="entry name" value="ATP-grasp"/>
</dbReference>
<keyword evidence="1 4" id="KW-0436">Ligase</keyword>
<dbReference type="GO" id="GO:0016874">
    <property type="term" value="F:ligase activity"/>
    <property type="evidence" value="ECO:0007669"/>
    <property type="project" value="UniProtKB-KW"/>
</dbReference>
<keyword evidence="2" id="KW-0067">ATP-binding</keyword>
<dbReference type="Pfam" id="PF07478">
    <property type="entry name" value="Dala_Dala_lig_C"/>
    <property type="match status" value="1"/>
</dbReference>
<dbReference type="RefSeq" id="WP_003849219.1">
    <property type="nucleotide sequence ID" value="NZ_CP009244.1"/>
</dbReference>
<comment type="caution">
    <text evidence="4">The sequence shown here is derived from an EMBL/GenBank/DDBJ whole genome shotgun (WGS) entry which is preliminary data.</text>
</comment>
<proteinExistence type="predicted"/>
<keyword evidence="2" id="KW-0547">Nucleotide-binding</keyword>
<feature type="domain" description="ATP-grasp" evidence="3">
    <location>
        <begin position="96"/>
        <end position="352"/>
    </location>
</feature>
<dbReference type="Proteomes" id="UP000006015">
    <property type="component" value="Unassembled WGS sequence"/>
</dbReference>
<dbReference type="PROSITE" id="PS50975">
    <property type="entry name" value="ATP_GRASP"/>
    <property type="match status" value="1"/>
</dbReference>
<dbReference type="PANTHER" id="PTHR21621">
    <property type="entry name" value="RIBOSOMAL PROTEIN S6 MODIFICATION PROTEIN"/>
    <property type="match status" value="1"/>
</dbReference>
<dbReference type="EMBL" id="ADNS01000031">
    <property type="protein sequence ID" value="EFG80243.1"/>
    <property type="molecule type" value="Genomic_DNA"/>
</dbReference>
<organism evidence="4 5">
    <name type="scientific">Corynebacterium ammoniagenes DSM 20306</name>
    <dbReference type="NCBI Taxonomy" id="649754"/>
    <lineage>
        <taxon>Bacteria</taxon>
        <taxon>Bacillati</taxon>
        <taxon>Actinomycetota</taxon>
        <taxon>Actinomycetes</taxon>
        <taxon>Mycobacteriales</taxon>
        <taxon>Corynebacteriaceae</taxon>
        <taxon>Corynebacterium</taxon>
    </lineage>
</organism>
<reference evidence="4 5" key="1">
    <citation type="submission" date="2010-04" db="EMBL/GenBank/DDBJ databases">
        <authorList>
            <person name="Weinstock G."/>
            <person name="Sodergren E."/>
            <person name="Clifton S."/>
            <person name="Fulton L."/>
            <person name="Fulton B."/>
            <person name="Courtney L."/>
            <person name="Fronick C."/>
            <person name="Harrison M."/>
            <person name="Strong C."/>
            <person name="Farmer C."/>
            <person name="Delahaunty K."/>
            <person name="Markovic C."/>
            <person name="Hall O."/>
            <person name="Minx P."/>
            <person name="Tomlinson C."/>
            <person name="Mitreva M."/>
            <person name="Hou S."/>
            <person name="Wollam A."/>
            <person name="Pepin K.H."/>
            <person name="Johnson M."/>
            <person name="Bhonagiri V."/>
            <person name="Zhang X."/>
            <person name="Suruliraj S."/>
            <person name="Warren W."/>
            <person name="Chinwalla A."/>
            <person name="Mardis E.R."/>
            <person name="Wilson R.K."/>
        </authorList>
    </citation>
    <scope>NUCLEOTIDE SEQUENCE [LARGE SCALE GENOMIC DNA]</scope>
    <source>
        <strain evidence="4 5">DSM 20306</strain>
    </source>
</reference>
<protein>
    <submittedName>
        <fullName evidence="4">Phosphoribosylamine--glycine ligase</fullName>
    </submittedName>
</protein>
<evidence type="ECO:0000256" key="2">
    <source>
        <dbReference type="PROSITE-ProRule" id="PRU00409"/>
    </source>
</evidence>
<gene>
    <name evidence="4" type="ORF">HMPREF0281_02336</name>
</gene>
<accession>A0ABN0ABT3</accession>
<dbReference type="InterPro" id="IPR011095">
    <property type="entry name" value="Dala_Dala_lig_C"/>
</dbReference>
<evidence type="ECO:0000256" key="1">
    <source>
        <dbReference type="ARBA" id="ARBA00022598"/>
    </source>
</evidence>
<dbReference type="Gene3D" id="3.30.470.20">
    <property type="entry name" value="ATP-grasp fold, B domain"/>
    <property type="match status" value="2"/>
</dbReference>
<dbReference type="SUPFAM" id="SSF56059">
    <property type="entry name" value="Glutathione synthetase ATP-binding domain-like"/>
    <property type="match status" value="1"/>
</dbReference>
<sequence length="356" mass="39771">MLDDYRAVEQFIRAEILEKKLGYNQLDITRSAILAITRGFESKGWQVKELILENSRFKRYEITSTDGVEKLSMIGGKVFRHPSSTEYICRRKHLTKRMLDYAQLRTPLGADFSPKEKAVAGVFFEMMPKPVVVKATDSGGSNGVTVGVTNQEEFSKAWDHALSDGRQSSNVLVEEFVTGVELRGFVVGNEVVSVVARIQPFIVGDGTSTMESLIKQLHEERKIHYRAMKMPVKIDWHFIKRQGKINTSVPREDEVVFLNPFNTPTVGALVLDVTDGVHPNIKQMAISAKNAIPELEIAGVDLLVADLGDENSAHVLEVNTAAALELHRYPTHGGGARPIEHDIVEYFHSQFLARKA</sequence>
<keyword evidence="5" id="KW-1185">Reference proteome</keyword>
<evidence type="ECO:0000313" key="4">
    <source>
        <dbReference type="EMBL" id="EFG80243.1"/>
    </source>
</evidence>
<evidence type="ECO:0000313" key="5">
    <source>
        <dbReference type="Proteomes" id="UP000006015"/>
    </source>
</evidence>
<dbReference type="PANTHER" id="PTHR21621:SF0">
    <property type="entry name" value="BETA-CITRYLGLUTAMATE SYNTHASE B-RELATED"/>
    <property type="match status" value="1"/>
</dbReference>